<keyword evidence="3" id="KW-1185">Reference proteome</keyword>
<evidence type="ECO:0000313" key="3">
    <source>
        <dbReference type="Proteomes" id="UP000521943"/>
    </source>
</evidence>
<comment type="caution">
    <text evidence="2">The sequence shown here is derived from an EMBL/GenBank/DDBJ whole genome shotgun (WGS) entry which is preliminary data.</text>
</comment>
<dbReference type="AlphaFoldDB" id="A0A8H6I6N5"/>
<accession>A0A8H6I6N5</accession>
<feature type="chain" id="PRO_5034948885" description="Secreted protein" evidence="1">
    <location>
        <begin position="29"/>
        <end position="142"/>
    </location>
</feature>
<protein>
    <recommendedName>
        <fullName evidence="4">Secreted protein</fullName>
    </recommendedName>
</protein>
<sequence length="142" mass="15860">MCTNPTVHAVVLSAILVWLPSSINRSKGNSVLITPRIVLNCGSLPSVDDSRRPHSRSLVGLRSVDLNLKPTLQSYFLPLVHFPARRSRERFLLRLRHLGCFDILLVCNDRIDQGTITTPAPCPPDPFLSCLHHPGCFDILWA</sequence>
<dbReference type="OrthoDB" id="10621201at2759"/>
<gene>
    <name evidence="2" type="ORF">DFP72DRAFT_888886</name>
</gene>
<name>A0A8H6I6N5_9AGAR</name>
<feature type="signal peptide" evidence="1">
    <location>
        <begin position="1"/>
        <end position="28"/>
    </location>
</feature>
<dbReference type="EMBL" id="JACGCI010000019">
    <property type="protein sequence ID" value="KAF6758326.1"/>
    <property type="molecule type" value="Genomic_DNA"/>
</dbReference>
<evidence type="ECO:0000256" key="1">
    <source>
        <dbReference type="SAM" id="SignalP"/>
    </source>
</evidence>
<proteinExistence type="predicted"/>
<dbReference type="Proteomes" id="UP000521943">
    <property type="component" value="Unassembled WGS sequence"/>
</dbReference>
<evidence type="ECO:0008006" key="4">
    <source>
        <dbReference type="Google" id="ProtNLM"/>
    </source>
</evidence>
<evidence type="ECO:0000313" key="2">
    <source>
        <dbReference type="EMBL" id="KAF6758326.1"/>
    </source>
</evidence>
<organism evidence="2 3">
    <name type="scientific">Ephemerocybe angulata</name>
    <dbReference type="NCBI Taxonomy" id="980116"/>
    <lineage>
        <taxon>Eukaryota</taxon>
        <taxon>Fungi</taxon>
        <taxon>Dikarya</taxon>
        <taxon>Basidiomycota</taxon>
        <taxon>Agaricomycotina</taxon>
        <taxon>Agaricomycetes</taxon>
        <taxon>Agaricomycetidae</taxon>
        <taxon>Agaricales</taxon>
        <taxon>Agaricineae</taxon>
        <taxon>Psathyrellaceae</taxon>
        <taxon>Ephemerocybe</taxon>
    </lineage>
</organism>
<reference evidence="2 3" key="1">
    <citation type="submission" date="2020-07" db="EMBL/GenBank/DDBJ databases">
        <title>Comparative genomics of pyrophilous fungi reveals a link between fire events and developmental genes.</title>
        <authorList>
            <consortium name="DOE Joint Genome Institute"/>
            <person name="Steindorff A.S."/>
            <person name="Carver A."/>
            <person name="Calhoun S."/>
            <person name="Stillman K."/>
            <person name="Liu H."/>
            <person name="Lipzen A."/>
            <person name="Pangilinan J."/>
            <person name="Labutti K."/>
            <person name="Bruns T.D."/>
            <person name="Grigoriev I.V."/>
        </authorList>
    </citation>
    <scope>NUCLEOTIDE SEQUENCE [LARGE SCALE GENOMIC DNA]</scope>
    <source>
        <strain evidence="2 3">CBS 144469</strain>
    </source>
</reference>
<keyword evidence="1" id="KW-0732">Signal</keyword>